<sequence length="154" mass="17636">MMCICEELDQKKYKLTGKIVIVEDKKTILKHTGLMSEDWMSFWEIDSRLLTGCFHSLNPDFDRIIVVYDYEAFCSDPDVREAILFHELGHITYPVGQGENNIEAEISCDQHAINNGFKCGLEKVLDLLLEMSQSLKNAVLADMTKHRLKMIHAG</sequence>
<organism evidence="1 2">
    <name type="scientific">Peribacillus saganii</name>
    <dbReference type="NCBI Taxonomy" id="2303992"/>
    <lineage>
        <taxon>Bacteria</taxon>
        <taxon>Bacillati</taxon>
        <taxon>Bacillota</taxon>
        <taxon>Bacilli</taxon>
        <taxon>Bacillales</taxon>
        <taxon>Bacillaceae</taxon>
        <taxon>Peribacillus</taxon>
    </lineage>
</organism>
<dbReference type="OrthoDB" id="2849039at2"/>
<proteinExistence type="predicted"/>
<dbReference type="EMBL" id="QVTE01000025">
    <property type="protein sequence ID" value="RFU69464.1"/>
    <property type="molecule type" value="Genomic_DNA"/>
</dbReference>
<evidence type="ECO:0000313" key="1">
    <source>
        <dbReference type="EMBL" id="RFU69464.1"/>
    </source>
</evidence>
<keyword evidence="2" id="KW-1185">Reference proteome</keyword>
<dbReference type="AlphaFoldDB" id="A0A372LPH5"/>
<gene>
    <name evidence="1" type="ORF">D0469_09610</name>
</gene>
<name>A0A372LPH5_9BACI</name>
<comment type="caution">
    <text evidence="1">The sequence shown here is derived from an EMBL/GenBank/DDBJ whole genome shotgun (WGS) entry which is preliminary data.</text>
</comment>
<dbReference type="Proteomes" id="UP000264541">
    <property type="component" value="Unassembled WGS sequence"/>
</dbReference>
<reference evidence="1 2" key="1">
    <citation type="submission" date="2018-08" db="EMBL/GenBank/DDBJ databases">
        <title>Bacillus chawlae sp. nov., Bacillus glennii sp. nov., and Bacillus saganii sp. nov. Isolated from the Vehicle Assembly Building at Kennedy Space Center where the Viking Spacecraft were Assembled.</title>
        <authorList>
            <person name="Seuylemezian A."/>
            <person name="Vaishampayan P."/>
        </authorList>
    </citation>
    <scope>NUCLEOTIDE SEQUENCE [LARGE SCALE GENOMIC DNA]</scope>
    <source>
        <strain evidence="1 2">V47-23a</strain>
    </source>
</reference>
<accession>A0A372LPH5</accession>
<dbReference type="RefSeq" id="WP_117326528.1">
    <property type="nucleotide sequence ID" value="NZ_QVTE01000025.1"/>
</dbReference>
<evidence type="ECO:0000313" key="2">
    <source>
        <dbReference type="Proteomes" id="UP000264541"/>
    </source>
</evidence>
<protein>
    <submittedName>
        <fullName evidence="1">Uncharacterized protein</fullName>
    </submittedName>
</protein>